<evidence type="ECO:0000256" key="5">
    <source>
        <dbReference type="ARBA" id="ARBA00022801"/>
    </source>
</evidence>
<dbReference type="InterPro" id="IPR012334">
    <property type="entry name" value="Pectin_lyas_fold"/>
</dbReference>
<dbReference type="FunFam" id="2.160.20.10:FF:000056">
    <property type="entry name" value="Pectin lyase-like superfamily protein"/>
    <property type="match status" value="1"/>
</dbReference>
<evidence type="ECO:0000313" key="12">
    <source>
        <dbReference type="Proteomes" id="UP001054252"/>
    </source>
</evidence>
<keyword evidence="10" id="KW-0732">Signal</keyword>
<evidence type="ECO:0000256" key="10">
    <source>
        <dbReference type="SAM" id="SignalP"/>
    </source>
</evidence>
<comment type="caution">
    <text evidence="11">The sequence shown here is derived from an EMBL/GenBank/DDBJ whole genome shotgun (WGS) entry which is preliminary data.</text>
</comment>
<dbReference type="InterPro" id="IPR006626">
    <property type="entry name" value="PbH1"/>
</dbReference>
<dbReference type="SUPFAM" id="SSF51126">
    <property type="entry name" value="Pectin lyase-like"/>
    <property type="match status" value="1"/>
</dbReference>
<keyword evidence="12" id="KW-1185">Reference proteome</keyword>
<dbReference type="AlphaFoldDB" id="A0AAV5IN01"/>
<comment type="similarity">
    <text evidence="2 9">Belongs to the glycosyl hydrolase 28 family.</text>
</comment>
<gene>
    <name evidence="11" type="ORF">SLEP1_g15608</name>
</gene>
<protein>
    <recommendedName>
        <fullName evidence="13">Polygalacturonase</fullName>
    </recommendedName>
</protein>
<evidence type="ECO:0000256" key="7">
    <source>
        <dbReference type="ARBA" id="ARBA00023316"/>
    </source>
</evidence>
<evidence type="ECO:0000256" key="8">
    <source>
        <dbReference type="PROSITE-ProRule" id="PRU10052"/>
    </source>
</evidence>
<name>A0AAV5IN01_9ROSI</name>
<feature type="active site" evidence="8">
    <location>
        <position position="240"/>
    </location>
</feature>
<dbReference type="Proteomes" id="UP001054252">
    <property type="component" value="Unassembled WGS sequence"/>
</dbReference>
<dbReference type="EMBL" id="BPVZ01000020">
    <property type="protein sequence ID" value="GKV03276.1"/>
    <property type="molecule type" value="Genomic_DNA"/>
</dbReference>
<keyword evidence="4" id="KW-0964">Secreted</keyword>
<dbReference type="GO" id="GO:0071555">
    <property type="term" value="P:cell wall organization"/>
    <property type="evidence" value="ECO:0007669"/>
    <property type="project" value="UniProtKB-KW"/>
</dbReference>
<evidence type="ECO:0008006" key="13">
    <source>
        <dbReference type="Google" id="ProtNLM"/>
    </source>
</evidence>
<reference evidence="11 12" key="1">
    <citation type="journal article" date="2021" name="Commun. Biol.">
        <title>The genome of Shorea leprosula (Dipterocarpaceae) highlights the ecological relevance of drought in aseasonal tropical rainforests.</title>
        <authorList>
            <person name="Ng K.K.S."/>
            <person name="Kobayashi M.J."/>
            <person name="Fawcett J.A."/>
            <person name="Hatakeyama M."/>
            <person name="Paape T."/>
            <person name="Ng C.H."/>
            <person name="Ang C.C."/>
            <person name="Tnah L.H."/>
            <person name="Lee C.T."/>
            <person name="Nishiyama T."/>
            <person name="Sese J."/>
            <person name="O'Brien M.J."/>
            <person name="Copetti D."/>
            <person name="Mohd Noor M.I."/>
            <person name="Ong R.C."/>
            <person name="Putra M."/>
            <person name="Sireger I.Z."/>
            <person name="Indrioko S."/>
            <person name="Kosugi Y."/>
            <person name="Izuno A."/>
            <person name="Isagi Y."/>
            <person name="Lee S.L."/>
            <person name="Shimizu K.K."/>
        </authorList>
    </citation>
    <scope>NUCLEOTIDE SEQUENCE [LARGE SCALE GENOMIC DNA]</scope>
    <source>
        <strain evidence="11">214</strain>
    </source>
</reference>
<evidence type="ECO:0000256" key="9">
    <source>
        <dbReference type="RuleBase" id="RU361169"/>
    </source>
</evidence>
<dbReference type="Gene3D" id="2.160.20.10">
    <property type="entry name" value="Single-stranded right-handed beta-helix, Pectin lyase-like"/>
    <property type="match status" value="1"/>
</dbReference>
<accession>A0AAV5IN01</accession>
<evidence type="ECO:0000256" key="6">
    <source>
        <dbReference type="ARBA" id="ARBA00023295"/>
    </source>
</evidence>
<comment type="subcellular location">
    <subcellularLocation>
        <location evidence="1">Secreted</location>
        <location evidence="1">Cell wall</location>
    </subcellularLocation>
</comment>
<keyword evidence="3" id="KW-0134">Cell wall</keyword>
<evidence type="ECO:0000256" key="2">
    <source>
        <dbReference type="ARBA" id="ARBA00008834"/>
    </source>
</evidence>
<dbReference type="InterPro" id="IPR011050">
    <property type="entry name" value="Pectin_lyase_fold/virulence"/>
</dbReference>
<dbReference type="InterPro" id="IPR000743">
    <property type="entry name" value="Glyco_hydro_28"/>
</dbReference>
<dbReference type="PANTHER" id="PTHR31375">
    <property type="match status" value="1"/>
</dbReference>
<dbReference type="PROSITE" id="PS00502">
    <property type="entry name" value="POLYGALACTURONASE"/>
    <property type="match status" value="1"/>
</dbReference>
<feature type="chain" id="PRO_5043585261" description="Polygalacturonase" evidence="10">
    <location>
        <begin position="23"/>
        <end position="394"/>
    </location>
</feature>
<organism evidence="11 12">
    <name type="scientific">Rubroshorea leprosula</name>
    <dbReference type="NCBI Taxonomy" id="152421"/>
    <lineage>
        <taxon>Eukaryota</taxon>
        <taxon>Viridiplantae</taxon>
        <taxon>Streptophyta</taxon>
        <taxon>Embryophyta</taxon>
        <taxon>Tracheophyta</taxon>
        <taxon>Spermatophyta</taxon>
        <taxon>Magnoliopsida</taxon>
        <taxon>eudicotyledons</taxon>
        <taxon>Gunneridae</taxon>
        <taxon>Pentapetalae</taxon>
        <taxon>rosids</taxon>
        <taxon>malvids</taxon>
        <taxon>Malvales</taxon>
        <taxon>Dipterocarpaceae</taxon>
        <taxon>Rubroshorea</taxon>
    </lineage>
</organism>
<keyword evidence="6 9" id="KW-0326">Glycosidase</keyword>
<dbReference type="GO" id="GO:0005975">
    <property type="term" value="P:carbohydrate metabolic process"/>
    <property type="evidence" value="ECO:0007669"/>
    <property type="project" value="InterPro"/>
</dbReference>
<sequence>MDLLVALLVFCVAASFLGIGNGKSAFNVVNFGAKGDGKTDNSQAFGAAWNALCGATQAGSILQIPAGEFLLQPIAFEGPCKSSNLGIQVFGNIVAPNSIEEWKNCQTGYWISFTNVDGLVIDGEGTIDGKGSAWWGNVKKGCQRPKALHFNNCNNLRLSGLNHLNSPMSHIAINDCHVVSIFNLHITAPGTSPNTDGIDISASTQVNIHDSYIATGDDCVAINSGSSQINITSVVCGPGHGISVGSLGKDGAEETAEEVHVQHCTFQKTQNGARIKTWPGGSGFARAITFEHITLIDAGNPIIIDQNYRKDGRYHTNQASAVEISQVTYSDIQGTSADMQAITLDCSVVIGCKNILMDQINITSSLPGKTTYAYCQNAEGRSSSTTPNVPCLKN</sequence>
<evidence type="ECO:0000256" key="4">
    <source>
        <dbReference type="ARBA" id="ARBA00022525"/>
    </source>
</evidence>
<dbReference type="GO" id="GO:0004650">
    <property type="term" value="F:polygalacturonase activity"/>
    <property type="evidence" value="ECO:0007669"/>
    <property type="project" value="InterPro"/>
</dbReference>
<evidence type="ECO:0000256" key="3">
    <source>
        <dbReference type="ARBA" id="ARBA00022512"/>
    </source>
</evidence>
<keyword evidence="7" id="KW-0961">Cell wall biogenesis/degradation</keyword>
<dbReference type="Pfam" id="PF00295">
    <property type="entry name" value="Glyco_hydro_28"/>
    <property type="match status" value="1"/>
</dbReference>
<proteinExistence type="inferred from homology"/>
<dbReference type="SMART" id="SM00710">
    <property type="entry name" value="PbH1"/>
    <property type="match status" value="5"/>
</dbReference>
<feature type="signal peptide" evidence="10">
    <location>
        <begin position="1"/>
        <end position="22"/>
    </location>
</feature>
<evidence type="ECO:0000313" key="11">
    <source>
        <dbReference type="EMBL" id="GKV03276.1"/>
    </source>
</evidence>
<keyword evidence="5 9" id="KW-0378">Hydrolase</keyword>
<evidence type="ECO:0000256" key="1">
    <source>
        <dbReference type="ARBA" id="ARBA00004191"/>
    </source>
</evidence>